<proteinExistence type="inferred from homology"/>
<keyword evidence="4" id="KW-0808">Transferase</keyword>
<dbReference type="InterPro" id="IPR002213">
    <property type="entry name" value="UDP_glucos_trans"/>
</dbReference>
<evidence type="ECO:0000256" key="5">
    <source>
        <dbReference type="ARBA" id="ARBA00047475"/>
    </source>
</evidence>
<evidence type="ECO:0000256" key="1">
    <source>
        <dbReference type="ARBA" id="ARBA00009995"/>
    </source>
</evidence>
<dbReference type="Gene3D" id="3.40.50.2000">
    <property type="entry name" value="Glycogen Phosphorylase B"/>
    <property type="match status" value="1"/>
</dbReference>
<evidence type="ECO:0000256" key="2">
    <source>
        <dbReference type="ARBA" id="ARBA00012544"/>
    </source>
</evidence>
<evidence type="ECO:0000313" key="6">
    <source>
        <dbReference type="EMBL" id="CAD2173451.1"/>
    </source>
</evidence>
<organism evidence="6 7">
    <name type="scientific">Meloidogyne enterolobii</name>
    <name type="common">Root-knot nematode worm</name>
    <name type="synonym">Meloidogyne mayaguensis</name>
    <dbReference type="NCBI Taxonomy" id="390850"/>
    <lineage>
        <taxon>Eukaryota</taxon>
        <taxon>Metazoa</taxon>
        <taxon>Ecdysozoa</taxon>
        <taxon>Nematoda</taxon>
        <taxon>Chromadorea</taxon>
        <taxon>Rhabditida</taxon>
        <taxon>Tylenchina</taxon>
        <taxon>Tylenchomorpha</taxon>
        <taxon>Tylenchoidea</taxon>
        <taxon>Meloidogynidae</taxon>
        <taxon>Meloidogyninae</taxon>
        <taxon>Meloidogyne</taxon>
    </lineage>
</organism>
<dbReference type="PANTHER" id="PTHR48043">
    <property type="entry name" value="EG:EG0003.4 PROTEIN-RELATED"/>
    <property type="match status" value="1"/>
</dbReference>
<comment type="similarity">
    <text evidence="1">Belongs to the UDP-glycosyltransferase family.</text>
</comment>
<comment type="catalytic activity">
    <reaction evidence="5">
        <text>glucuronate acceptor + UDP-alpha-D-glucuronate = acceptor beta-D-glucuronoside + UDP + H(+)</text>
        <dbReference type="Rhea" id="RHEA:21032"/>
        <dbReference type="ChEBI" id="CHEBI:15378"/>
        <dbReference type="ChEBI" id="CHEBI:58052"/>
        <dbReference type="ChEBI" id="CHEBI:58223"/>
        <dbReference type="ChEBI" id="CHEBI:132367"/>
        <dbReference type="ChEBI" id="CHEBI:132368"/>
        <dbReference type="EC" id="2.4.1.17"/>
    </reaction>
</comment>
<dbReference type="SUPFAM" id="SSF53756">
    <property type="entry name" value="UDP-Glycosyltransferase/glycogen phosphorylase"/>
    <property type="match status" value="1"/>
</dbReference>
<sequence>MPGDWLNNEGLLVKDSKRYMENMLKNVVASRNLAYLNSHLSLAIFNSFYNEGNVKDLRLPSSIEFLLTKIKLHFVNQNSLANFKEFPASEKIISIGGLLVEQNKILIEEKVKAEDNEPNCVVLVTFGTINLTGMFDVKSMEKMFEEFEKHSHSKINTKLFISHCGQNSLIEAIYAGVPLICIPNNADQFYNSSLVEHLGIGIYVKLKISDENEVDSEVFGVDFQNALNKMMIDNSIYQKTSNELRTKILVDLKENGPKKNIFRKKISEVIDIIHH</sequence>
<dbReference type="EC" id="2.4.1.17" evidence="2"/>
<comment type="caution">
    <text evidence="6">The sequence shown here is derived from an EMBL/GenBank/DDBJ whole genome shotgun (WGS) entry which is preliminary data.</text>
</comment>
<dbReference type="Pfam" id="PF00201">
    <property type="entry name" value="UDPGT"/>
    <property type="match status" value="1"/>
</dbReference>
<evidence type="ECO:0000256" key="4">
    <source>
        <dbReference type="ARBA" id="ARBA00022679"/>
    </source>
</evidence>
<name>A0A6V7VGZ1_MELEN</name>
<dbReference type="PANTHER" id="PTHR48043:SF145">
    <property type="entry name" value="FI06409P-RELATED"/>
    <property type="match status" value="1"/>
</dbReference>
<evidence type="ECO:0000256" key="3">
    <source>
        <dbReference type="ARBA" id="ARBA00022676"/>
    </source>
</evidence>
<dbReference type="Proteomes" id="UP000580250">
    <property type="component" value="Unassembled WGS sequence"/>
</dbReference>
<protein>
    <recommendedName>
        <fullName evidence="2">glucuronosyltransferase</fullName>
        <ecNumber evidence="2">2.4.1.17</ecNumber>
    </recommendedName>
</protein>
<accession>A0A6V7VGZ1</accession>
<keyword evidence="3" id="KW-0328">Glycosyltransferase</keyword>
<evidence type="ECO:0000313" key="7">
    <source>
        <dbReference type="Proteomes" id="UP000580250"/>
    </source>
</evidence>
<dbReference type="EMBL" id="CAJEWN010000218">
    <property type="protein sequence ID" value="CAD2173451.1"/>
    <property type="molecule type" value="Genomic_DNA"/>
</dbReference>
<dbReference type="AlphaFoldDB" id="A0A6V7VGZ1"/>
<reference evidence="6 7" key="1">
    <citation type="submission" date="2020-08" db="EMBL/GenBank/DDBJ databases">
        <authorList>
            <person name="Koutsovoulos G."/>
            <person name="Danchin GJ E."/>
        </authorList>
    </citation>
    <scope>NUCLEOTIDE SEQUENCE [LARGE SCALE GENOMIC DNA]</scope>
</reference>
<dbReference type="GO" id="GO:0015020">
    <property type="term" value="F:glucuronosyltransferase activity"/>
    <property type="evidence" value="ECO:0007669"/>
    <property type="project" value="UniProtKB-EC"/>
</dbReference>
<gene>
    <name evidence="6" type="ORF">MENT_LOCUS25058</name>
</gene>
<dbReference type="OrthoDB" id="5835829at2759"/>
<dbReference type="InterPro" id="IPR050271">
    <property type="entry name" value="UDP-glycosyltransferase"/>
</dbReference>